<evidence type="ECO:0000313" key="1">
    <source>
        <dbReference type="EMBL" id="USN14131.1"/>
    </source>
</evidence>
<keyword evidence="2" id="KW-1185">Reference proteome</keyword>
<gene>
    <name evidence="1" type="ORF">KABACHOK_02950</name>
</gene>
<accession>A0A9E7MNV4</accession>
<organism evidence="1 2">
    <name type="scientific">Brevundimonas phage vB_BpoS-Kabachok</name>
    <dbReference type="NCBI Taxonomy" id="2948600"/>
    <lineage>
        <taxon>Viruses</taxon>
        <taxon>Duplodnaviria</taxon>
        <taxon>Heunggongvirae</taxon>
        <taxon>Uroviricota</taxon>
        <taxon>Caudoviricetes</taxon>
        <taxon>Jeanschmidtviridae</taxon>
        <taxon>Marchewkavirus</taxon>
        <taxon>Marchewkavirus kabachok</taxon>
    </lineage>
</organism>
<evidence type="ECO:0000313" key="2">
    <source>
        <dbReference type="Proteomes" id="UP001056685"/>
    </source>
</evidence>
<name>A0A9E7MNV4_9CAUD</name>
<proteinExistence type="predicted"/>
<dbReference type="Proteomes" id="UP001056685">
    <property type="component" value="Segment"/>
</dbReference>
<sequence length="86" mass="9386">MTDIPHRDDTSNMDDTPDILPGYQEMLQAMAKPGGTLRCTAGRVPQGVLEMEGYGLLEVIDFSPEAGDPTYALTKRGKAYVQLRLG</sequence>
<protein>
    <submittedName>
        <fullName evidence="1">Uncharacterized protein</fullName>
    </submittedName>
</protein>
<reference evidence="1" key="1">
    <citation type="submission" date="2022-05" db="EMBL/GenBank/DDBJ databases">
        <authorList>
            <person name="Friedrich I."/>
            <person name="Poehlein A."/>
            <person name="Schneider D."/>
            <person name="Hertel R."/>
            <person name="Daniel R."/>
        </authorList>
    </citation>
    <scope>NUCLEOTIDE SEQUENCE</scope>
</reference>
<dbReference type="EMBL" id="ON529852">
    <property type="protein sequence ID" value="USN14131.1"/>
    <property type="molecule type" value="Genomic_DNA"/>
</dbReference>